<evidence type="ECO:0000313" key="2">
    <source>
        <dbReference type="EMBL" id="KAG7090204.1"/>
    </source>
</evidence>
<evidence type="ECO:0000313" key="3">
    <source>
        <dbReference type="Proteomes" id="UP001049176"/>
    </source>
</evidence>
<protein>
    <submittedName>
        <fullName evidence="2">Uncharacterized protein</fullName>
    </submittedName>
</protein>
<evidence type="ECO:0000256" key="1">
    <source>
        <dbReference type="SAM" id="MobiDB-lite"/>
    </source>
</evidence>
<keyword evidence="3" id="KW-1185">Reference proteome</keyword>
<dbReference type="RefSeq" id="XP_043006674.1">
    <property type="nucleotide sequence ID" value="XM_043156861.1"/>
</dbReference>
<accession>A0A9P7RUV2</accession>
<dbReference type="EMBL" id="CM032187">
    <property type="protein sequence ID" value="KAG7090204.1"/>
    <property type="molecule type" value="Genomic_DNA"/>
</dbReference>
<gene>
    <name evidence="2" type="ORF">E1B28_011807</name>
</gene>
<organism evidence="2 3">
    <name type="scientific">Marasmius oreades</name>
    <name type="common">fairy-ring Marasmius</name>
    <dbReference type="NCBI Taxonomy" id="181124"/>
    <lineage>
        <taxon>Eukaryota</taxon>
        <taxon>Fungi</taxon>
        <taxon>Dikarya</taxon>
        <taxon>Basidiomycota</taxon>
        <taxon>Agaricomycotina</taxon>
        <taxon>Agaricomycetes</taxon>
        <taxon>Agaricomycetidae</taxon>
        <taxon>Agaricales</taxon>
        <taxon>Marasmiineae</taxon>
        <taxon>Marasmiaceae</taxon>
        <taxon>Marasmius</taxon>
    </lineage>
</organism>
<dbReference type="KEGG" id="more:E1B28_011807"/>
<dbReference type="Proteomes" id="UP001049176">
    <property type="component" value="Chromosome 7"/>
</dbReference>
<sequence>MQTTASKQSRQSPSKETNTKFQQTLNGQCSTTSQGDRDLVIQGTFTSLLAQGEVGGEVGTITKPRNNCLSFKNKTIINNPSYT</sequence>
<name>A0A9P7RUV2_9AGAR</name>
<dbReference type="AlphaFoldDB" id="A0A9P7RUV2"/>
<reference evidence="2" key="1">
    <citation type="journal article" date="2021" name="Genome Biol. Evol.">
        <title>The assembled and annotated genome of the fairy-ring fungus Marasmius oreades.</title>
        <authorList>
            <person name="Hiltunen M."/>
            <person name="Ament-Velasquez S.L."/>
            <person name="Johannesson H."/>
        </authorList>
    </citation>
    <scope>NUCLEOTIDE SEQUENCE</scope>
    <source>
        <strain evidence="2">03SP1</strain>
    </source>
</reference>
<dbReference type="GeneID" id="66080882"/>
<comment type="caution">
    <text evidence="2">The sequence shown here is derived from an EMBL/GenBank/DDBJ whole genome shotgun (WGS) entry which is preliminary data.</text>
</comment>
<proteinExistence type="predicted"/>
<feature type="region of interest" description="Disordered" evidence="1">
    <location>
        <begin position="1"/>
        <end position="34"/>
    </location>
</feature>